<dbReference type="AlphaFoldDB" id="A0A931D6C7"/>
<accession>A0A931D6C7</accession>
<evidence type="ECO:0000313" key="2">
    <source>
        <dbReference type="Proteomes" id="UP000625033"/>
    </source>
</evidence>
<dbReference type="EMBL" id="JADOTZ010000001">
    <property type="protein sequence ID" value="MBG6083259.1"/>
    <property type="molecule type" value="Genomic_DNA"/>
</dbReference>
<protein>
    <submittedName>
        <fullName evidence="1">Uncharacterized protein</fullName>
    </submittedName>
</protein>
<organism evidence="1 2">
    <name type="scientific">Zhihengliuella flava</name>
    <dbReference type="NCBI Taxonomy" id="1285193"/>
    <lineage>
        <taxon>Bacteria</taxon>
        <taxon>Bacillati</taxon>
        <taxon>Actinomycetota</taxon>
        <taxon>Actinomycetes</taxon>
        <taxon>Micrococcales</taxon>
        <taxon>Micrococcaceae</taxon>
        <taxon>Zhihengliuella</taxon>
    </lineage>
</organism>
<gene>
    <name evidence="1" type="ORF">IW252_000026</name>
</gene>
<dbReference type="Proteomes" id="UP000625033">
    <property type="component" value="Unassembled WGS sequence"/>
</dbReference>
<reference evidence="1" key="1">
    <citation type="submission" date="2020-11" db="EMBL/GenBank/DDBJ databases">
        <title>Sequencing the genomes of 1000 actinobacteria strains.</title>
        <authorList>
            <person name="Klenk H.-P."/>
        </authorList>
    </citation>
    <scope>NUCLEOTIDE SEQUENCE</scope>
    <source>
        <strain evidence="1">DSM 26152</strain>
    </source>
</reference>
<evidence type="ECO:0000313" key="1">
    <source>
        <dbReference type="EMBL" id="MBG6083259.1"/>
    </source>
</evidence>
<dbReference type="RefSeq" id="WP_196834718.1">
    <property type="nucleotide sequence ID" value="NZ_JADOTZ010000001.1"/>
</dbReference>
<comment type="caution">
    <text evidence="1">The sequence shown here is derived from an EMBL/GenBank/DDBJ whole genome shotgun (WGS) entry which is preliminary data.</text>
</comment>
<sequence>MSTELYRLRDLDNRDENGAPFEFSVPTLTEMIPYVDGPLRSDMTSDEGHGRVDQAIDALRRENFPVAEQRLRECGVYINLEVHSDE</sequence>
<proteinExistence type="predicted"/>
<keyword evidence="2" id="KW-1185">Reference proteome</keyword>
<name>A0A931D6C7_9MICC</name>